<organism evidence="2">
    <name type="scientific">Trypanosoma vivax (strain Y486)</name>
    <dbReference type="NCBI Taxonomy" id="1055687"/>
    <lineage>
        <taxon>Eukaryota</taxon>
        <taxon>Discoba</taxon>
        <taxon>Euglenozoa</taxon>
        <taxon>Kinetoplastea</taxon>
        <taxon>Metakinetoplastina</taxon>
        <taxon>Trypanosomatida</taxon>
        <taxon>Trypanosomatidae</taxon>
        <taxon>Trypanosoma</taxon>
        <taxon>Duttonella</taxon>
    </lineage>
</organism>
<dbReference type="VEuPathDB" id="TriTrypDB:TvY486_0501330"/>
<protein>
    <submittedName>
        <fullName evidence="2">Putative ecotin</fullName>
    </submittedName>
</protein>
<gene>
    <name evidence="2" type="ORF">TVY486_0501330</name>
</gene>
<dbReference type="AlphaFoldDB" id="G0TVF8"/>
<dbReference type="OMA" id="PKAEKGM"/>
<dbReference type="GO" id="GO:0004867">
    <property type="term" value="F:serine-type endopeptidase inhibitor activity"/>
    <property type="evidence" value="ECO:0007669"/>
    <property type="project" value="InterPro"/>
</dbReference>
<proteinExistence type="inferred from homology"/>
<reference evidence="2" key="1">
    <citation type="journal article" date="2012" name="Proc. Natl. Acad. Sci. U.S.A.">
        <title>Antigenic diversity is generated by distinct evolutionary mechanisms in African trypanosome species.</title>
        <authorList>
            <person name="Jackson A.P."/>
            <person name="Berry A."/>
            <person name="Aslett M."/>
            <person name="Allison H.C."/>
            <person name="Burton P."/>
            <person name="Vavrova-Anderson J."/>
            <person name="Brown R."/>
            <person name="Browne H."/>
            <person name="Corton N."/>
            <person name="Hauser H."/>
            <person name="Gamble J."/>
            <person name="Gilderthorp R."/>
            <person name="Marcello L."/>
            <person name="McQuillan J."/>
            <person name="Otto T.D."/>
            <person name="Quail M.A."/>
            <person name="Sanders M.J."/>
            <person name="van Tonder A."/>
            <person name="Ginger M.L."/>
            <person name="Field M.C."/>
            <person name="Barry J.D."/>
            <person name="Hertz-Fowler C."/>
            <person name="Berriman M."/>
        </authorList>
    </citation>
    <scope>NUCLEOTIDE SEQUENCE</scope>
    <source>
        <strain evidence="2">Y486</strain>
    </source>
</reference>
<evidence type="ECO:0000313" key="2">
    <source>
        <dbReference type="EMBL" id="CCC47924.1"/>
    </source>
</evidence>
<dbReference type="InterPro" id="IPR036198">
    <property type="entry name" value="Ecotin_sf"/>
</dbReference>
<dbReference type="EMBL" id="HE573021">
    <property type="protein sequence ID" value="CCC47924.1"/>
    <property type="molecule type" value="Genomic_DNA"/>
</dbReference>
<dbReference type="InterPro" id="IPR027438">
    <property type="entry name" value="Ecotin_C"/>
</dbReference>
<name>G0TVF8_TRYVY</name>
<sequence>MSASIKKLEEYNAPYPEPGADQSCCVIFPESKDDEEDNYRLQLIPGLVLEDSASVYCIPGEVREEIIPGWGYSYYVVDMKQQTTLRKWVPTSQREPRFVPLTSKPFIRYNSQLPVVVYMPKGMELHYRVWTPMIREALSPAAA</sequence>
<dbReference type="InterPro" id="IPR005658">
    <property type="entry name" value="Prot_inh_ecotin"/>
</dbReference>
<dbReference type="Pfam" id="PF03974">
    <property type="entry name" value="Ecotin"/>
    <property type="match status" value="1"/>
</dbReference>
<dbReference type="Gene3D" id="2.60.40.550">
    <property type="entry name" value="Ecotin"/>
    <property type="match status" value="1"/>
</dbReference>
<comment type="similarity">
    <text evidence="1">Belongs to the protease inhibitor I11 (ecotin) family.</text>
</comment>
<accession>G0TVF8</accession>
<dbReference type="Gene3D" id="4.10.1230.10">
    <property type="entry name" value="Ecotin, trypsin inhibitor"/>
    <property type="match status" value="1"/>
</dbReference>
<dbReference type="PANTHER" id="PTHR35890:SF3">
    <property type="entry name" value="ECOTIN"/>
    <property type="match status" value="1"/>
</dbReference>
<evidence type="ECO:0000256" key="1">
    <source>
        <dbReference type="ARBA" id="ARBA00010558"/>
    </source>
</evidence>
<dbReference type="PANTHER" id="PTHR35890">
    <property type="match status" value="1"/>
</dbReference>
<dbReference type="SUPFAM" id="SSF49772">
    <property type="entry name" value="Ecotin, trypsin inhibitor"/>
    <property type="match status" value="1"/>
</dbReference>